<protein>
    <submittedName>
        <fullName evidence="1">Uncharacterized protein</fullName>
    </submittedName>
</protein>
<sequence length="151" mass="17850">MFENLFPLPVIEMTFFHQHRHHHHHDHQHHRYHFAPLAMNGLCQRIEGCTTRLHLSVVINGQLFAITAFERSLFVSYLCRQRNNSRFVKRDDQKWTRASAARCTKHNSKLNLWGSYIRSFTIKDVETKKLTLPDFNLCTIHGMLMDFGSKS</sequence>
<reference evidence="1" key="2">
    <citation type="submission" date="2020-05" db="UniProtKB">
        <authorList>
            <consortium name="EnsemblMetazoa"/>
        </authorList>
    </citation>
    <scope>IDENTIFICATION</scope>
    <source>
        <strain evidence="1">IAEA</strain>
    </source>
</reference>
<dbReference type="VEuPathDB" id="VectorBase:GPAI021609"/>
<dbReference type="EnsemblMetazoa" id="GPAI021609-RA">
    <property type="protein sequence ID" value="GPAI021609-PA"/>
    <property type="gene ID" value="GPAI021609"/>
</dbReference>
<organism evidence="1 2">
    <name type="scientific">Glossina pallidipes</name>
    <name type="common">Tsetse fly</name>
    <dbReference type="NCBI Taxonomy" id="7398"/>
    <lineage>
        <taxon>Eukaryota</taxon>
        <taxon>Metazoa</taxon>
        <taxon>Ecdysozoa</taxon>
        <taxon>Arthropoda</taxon>
        <taxon>Hexapoda</taxon>
        <taxon>Insecta</taxon>
        <taxon>Pterygota</taxon>
        <taxon>Neoptera</taxon>
        <taxon>Endopterygota</taxon>
        <taxon>Diptera</taxon>
        <taxon>Brachycera</taxon>
        <taxon>Muscomorpha</taxon>
        <taxon>Hippoboscoidea</taxon>
        <taxon>Glossinidae</taxon>
        <taxon>Glossina</taxon>
    </lineage>
</organism>
<reference evidence="2" key="1">
    <citation type="submission" date="2014-03" db="EMBL/GenBank/DDBJ databases">
        <authorList>
            <person name="Aksoy S."/>
            <person name="Warren W."/>
            <person name="Wilson R.K."/>
        </authorList>
    </citation>
    <scope>NUCLEOTIDE SEQUENCE [LARGE SCALE GENOMIC DNA]</scope>
    <source>
        <strain evidence="2">IAEA</strain>
    </source>
</reference>
<accession>A0A1A9ZQ72</accession>
<dbReference type="Proteomes" id="UP000092445">
    <property type="component" value="Unassembled WGS sequence"/>
</dbReference>
<evidence type="ECO:0000313" key="1">
    <source>
        <dbReference type="EnsemblMetazoa" id="GPAI021609-PA"/>
    </source>
</evidence>
<dbReference type="AlphaFoldDB" id="A0A1A9ZQ72"/>
<name>A0A1A9ZQ72_GLOPL</name>
<evidence type="ECO:0000313" key="2">
    <source>
        <dbReference type="Proteomes" id="UP000092445"/>
    </source>
</evidence>
<keyword evidence="2" id="KW-1185">Reference proteome</keyword>
<proteinExistence type="predicted"/>